<feature type="transmembrane region" description="Helical" evidence="1">
    <location>
        <begin position="258"/>
        <end position="274"/>
    </location>
</feature>
<proteinExistence type="predicted"/>
<feature type="transmembrane region" description="Helical" evidence="1">
    <location>
        <begin position="196"/>
        <end position="215"/>
    </location>
</feature>
<keyword evidence="1" id="KW-0472">Membrane</keyword>
<gene>
    <name evidence="2" type="ORF">BN996_03487</name>
</gene>
<evidence type="ECO:0000313" key="3">
    <source>
        <dbReference type="Proteomes" id="UP000198902"/>
    </source>
</evidence>
<feature type="transmembrane region" description="Helical" evidence="1">
    <location>
        <begin position="70"/>
        <end position="91"/>
    </location>
</feature>
<feature type="transmembrane region" description="Helical" evidence="1">
    <location>
        <begin position="286"/>
        <end position="306"/>
    </location>
</feature>
<feature type="transmembrane region" description="Helical" evidence="1">
    <location>
        <begin position="386"/>
        <end position="407"/>
    </location>
</feature>
<feature type="transmembrane region" description="Helical" evidence="1">
    <location>
        <begin position="312"/>
        <end position="332"/>
    </location>
</feature>
<accession>A0A0D6JWJ7</accession>
<feature type="transmembrane region" description="Helical" evidence="1">
    <location>
        <begin position="458"/>
        <end position="481"/>
    </location>
</feature>
<evidence type="ECO:0008006" key="4">
    <source>
        <dbReference type="Google" id="ProtNLM"/>
    </source>
</evidence>
<dbReference type="RefSeq" id="WP_089781116.1">
    <property type="nucleotide sequence ID" value="NZ_CABLRR010000005.1"/>
</dbReference>
<feature type="transmembrane region" description="Helical" evidence="1">
    <location>
        <begin position="174"/>
        <end position="190"/>
    </location>
</feature>
<evidence type="ECO:0000256" key="1">
    <source>
        <dbReference type="SAM" id="Phobius"/>
    </source>
</evidence>
<keyword evidence="1" id="KW-0812">Transmembrane</keyword>
<protein>
    <recommendedName>
        <fullName evidence="4">Glycosyltransferase RgtA/B/C/D-like domain-containing protein</fullName>
    </recommendedName>
</protein>
<feature type="transmembrane region" description="Helical" evidence="1">
    <location>
        <begin position="145"/>
        <end position="167"/>
    </location>
</feature>
<evidence type="ECO:0000313" key="2">
    <source>
        <dbReference type="EMBL" id="CQR53153.1"/>
    </source>
</evidence>
<feature type="transmembrane region" description="Helical" evidence="1">
    <location>
        <begin position="353"/>
        <end position="374"/>
    </location>
</feature>
<dbReference type="Proteomes" id="UP000198902">
    <property type="component" value="Unassembled WGS sequence"/>
</dbReference>
<keyword evidence="1" id="KW-1133">Transmembrane helix</keyword>
<sequence>MMQRDSRLTRTLLLVGFLAIAVGILVARESPARAYEVSIYQSTPAVFWVGVAVAVLSSLAVVVREPDSRYALGGVALGALAIAAVSALPLVREYYFYGFNDSLTHLGWARSLVSESLTPLDIVYPSGHVSAGMFSAALGVELTTAMMLVVFFVSVVYLVFVPLLVSLVVPDRRAVLIAVFSALLFLPVNLNGFKLMFFPYSLASFLGLVLLYLFFKHQFSGTDAVESRWRGHVTPVSVLFAIGTVALVSYHLQVAVNYLVLFAVAAAIQLVQRWRTPDAVAEQRPVYGLTLVFAAAFVYWLTQYTVGFSTGGLFVEGVLGILSGSSAAGVAISQRTGSVTAVGGGIFDVFVKLFLVNAVYALITLGVFLGVLFGRLPQLSAQGRSILRTLTFSLVVLVPYFFAHLLGVISETNFFFRHVGFAMILSTVVGSVGLFYAFEWLSGTEYWSKYGAAVKAGAPVATALVIGLTLMVMFPSPYIYLPSNHVPAQQMGAYDTAFGMSDEDIRYVGIRGNPDRFVDALPDSPTPALGFTTPDEALTDLPSYYDGPRYLMVSKTDHDREVIAYRELRYSEANITAVRDQPNVNRVMSNGAADLYYVSG</sequence>
<feature type="transmembrane region" description="Helical" evidence="1">
    <location>
        <begin position="44"/>
        <end position="63"/>
    </location>
</feature>
<organism evidence="2 3">
    <name type="scientific">Haloferax massiliensis</name>
    <dbReference type="NCBI Taxonomy" id="1476858"/>
    <lineage>
        <taxon>Archaea</taxon>
        <taxon>Methanobacteriati</taxon>
        <taxon>Methanobacteriota</taxon>
        <taxon>Stenosarchaea group</taxon>
        <taxon>Halobacteria</taxon>
        <taxon>Halobacteriales</taxon>
        <taxon>Haloferacaceae</taxon>
        <taxon>Haloferax</taxon>
    </lineage>
</organism>
<name>A0A0D6JWJ7_9EURY</name>
<feature type="transmembrane region" description="Helical" evidence="1">
    <location>
        <begin position="419"/>
        <end position="438"/>
    </location>
</feature>
<dbReference type="OrthoDB" id="137309at2157"/>
<keyword evidence="3" id="KW-1185">Reference proteome</keyword>
<dbReference type="AlphaFoldDB" id="A0A0D6JWJ7"/>
<feature type="transmembrane region" description="Helical" evidence="1">
    <location>
        <begin position="236"/>
        <end position="252"/>
    </location>
</feature>
<reference evidence="3" key="1">
    <citation type="submission" date="2015-03" db="EMBL/GenBank/DDBJ databases">
        <authorList>
            <person name="Urmite Genomes"/>
        </authorList>
    </citation>
    <scope>NUCLEOTIDE SEQUENCE [LARGE SCALE GENOMIC DNA]</scope>
    <source>
        <strain evidence="3">Arc-Hr</strain>
    </source>
</reference>
<dbReference type="EMBL" id="CSTE01000005">
    <property type="protein sequence ID" value="CQR53153.1"/>
    <property type="molecule type" value="Genomic_DNA"/>
</dbReference>